<reference evidence="1 2" key="2">
    <citation type="journal article" date="2008" name="Nature">
        <title>The Phaeodactylum genome reveals the evolutionary history of diatom genomes.</title>
        <authorList>
            <person name="Bowler C."/>
            <person name="Allen A.E."/>
            <person name="Badger J.H."/>
            <person name="Grimwood J."/>
            <person name="Jabbari K."/>
            <person name="Kuo A."/>
            <person name="Maheswari U."/>
            <person name="Martens C."/>
            <person name="Maumus F."/>
            <person name="Otillar R.P."/>
            <person name="Rayko E."/>
            <person name="Salamov A."/>
            <person name="Vandepoele K."/>
            <person name="Beszteri B."/>
            <person name="Gruber A."/>
            <person name="Heijde M."/>
            <person name="Katinka M."/>
            <person name="Mock T."/>
            <person name="Valentin K."/>
            <person name="Verret F."/>
            <person name="Berges J.A."/>
            <person name="Brownlee C."/>
            <person name="Cadoret J.P."/>
            <person name="Chiovitti A."/>
            <person name="Choi C.J."/>
            <person name="Coesel S."/>
            <person name="De Martino A."/>
            <person name="Detter J.C."/>
            <person name="Durkin C."/>
            <person name="Falciatore A."/>
            <person name="Fournet J."/>
            <person name="Haruta M."/>
            <person name="Huysman M.J."/>
            <person name="Jenkins B.D."/>
            <person name="Jiroutova K."/>
            <person name="Jorgensen R.E."/>
            <person name="Joubert Y."/>
            <person name="Kaplan A."/>
            <person name="Kroger N."/>
            <person name="Kroth P.G."/>
            <person name="La Roche J."/>
            <person name="Lindquist E."/>
            <person name="Lommer M."/>
            <person name="Martin-Jezequel V."/>
            <person name="Lopez P.J."/>
            <person name="Lucas S."/>
            <person name="Mangogna M."/>
            <person name="McGinnis K."/>
            <person name="Medlin L.K."/>
            <person name="Montsant A."/>
            <person name="Oudot-Le Secq M.P."/>
            <person name="Napoli C."/>
            <person name="Obornik M."/>
            <person name="Parker M.S."/>
            <person name="Petit J.L."/>
            <person name="Porcel B.M."/>
            <person name="Poulsen N."/>
            <person name="Robison M."/>
            <person name="Rychlewski L."/>
            <person name="Rynearson T.A."/>
            <person name="Schmutz J."/>
            <person name="Shapiro H."/>
            <person name="Siaut M."/>
            <person name="Stanley M."/>
            <person name="Sussman M.R."/>
            <person name="Taylor A.R."/>
            <person name="Vardi A."/>
            <person name="von Dassow P."/>
            <person name="Vyverman W."/>
            <person name="Willis A."/>
            <person name="Wyrwicz L.S."/>
            <person name="Rokhsar D.S."/>
            <person name="Weissenbach J."/>
            <person name="Armbrust E.V."/>
            <person name="Green B.R."/>
            <person name="Van de Peer Y."/>
            <person name="Grigoriev I.V."/>
        </authorList>
    </citation>
    <scope>NUCLEOTIDE SEQUENCE [LARGE SCALE GENOMIC DNA]</scope>
    <source>
        <strain evidence="1 2">CCMP1335</strain>
    </source>
</reference>
<dbReference type="SUPFAM" id="SSF52540">
    <property type="entry name" value="P-loop containing nucleoside triphosphate hydrolases"/>
    <property type="match status" value="1"/>
</dbReference>
<dbReference type="Gene3D" id="3.40.50.300">
    <property type="entry name" value="P-loop containing nucleotide triphosphate hydrolases"/>
    <property type="match status" value="1"/>
</dbReference>
<dbReference type="HOGENOM" id="CLU_621881_0_0_1"/>
<dbReference type="KEGG" id="tps:THAPSDRAFT_23983"/>
<keyword evidence="2" id="KW-1185">Reference proteome</keyword>
<dbReference type="PaxDb" id="35128-Thaps23983"/>
<name>B8C868_THAPS</name>
<dbReference type="Proteomes" id="UP000001449">
    <property type="component" value="Chromosome 9"/>
</dbReference>
<dbReference type="eggNOG" id="ENOG502QYCY">
    <property type="taxonomic scope" value="Eukaryota"/>
</dbReference>
<dbReference type="RefSeq" id="XP_002292257.1">
    <property type="nucleotide sequence ID" value="XM_002292221.1"/>
</dbReference>
<proteinExistence type="predicted"/>
<sequence length="441" mass="50087">MPPKNNASFTAKAVLGTTLAWISLVVFVSFSNHYELLQLGSSNANFYDHGHRRLSFIKYNLRQESFAAQSNLYATIHVSVDPDPNEFAFLIIHYHKTGHDLSHELWDIISGAFRNTNMPDVDTAENKFGKRKHNRRTLCPNMFLTAGEIAVQAAPNFFCDAETFAEMLLRRTRDGRPKRGIKILHLVRNPFDMAVSNYNYHAQYPTPEDWIEDVVPCEPELFYREEFDQLILPTLSTTVPPIMTKDDVTSIHTICQSMYQTQSALKTANFFEHLLHLDPHSGLELATILQLTQPKGSLMGGGDIPRMANNIIKLKQAQSVVDKARALRHVAKPQNPHEEMIQVLTLSTASFIHQPKDTTLRLLEFAFGNAVSSEIKEGIAREYERRYLEKMHSDAHESHVTHTNINTEIFRNFLTQDRVFGKVLGSIAGLVDEALRESSPE</sequence>
<dbReference type="InParanoid" id="B8C868"/>
<reference evidence="1 2" key="1">
    <citation type="journal article" date="2004" name="Science">
        <title>The genome of the diatom Thalassiosira pseudonana: ecology, evolution, and metabolism.</title>
        <authorList>
            <person name="Armbrust E.V."/>
            <person name="Berges J.A."/>
            <person name="Bowler C."/>
            <person name="Green B.R."/>
            <person name="Martinez D."/>
            <person name="Putnam N.H."/>
            <person name="Zhou S."/>
            <person name="Allen A.E."/>
            <person name="Apt K.E."/>
            <person name="Bechner M."/>
            <person name="Brzezinski M.A."/>
            <person name="Chaal B.K."/>
            <person name="Chiovitti A."/>
            <person name="Davis A.K."/>
            <person name="Demarest M.S."/>
            <person name="Detter J.C."/>
            <person name="Glavina T."/>
            <person name="Goodstein D."/>
            <person name="Hadi M.Z."/>
            <person name="Hellsten U."/>
            <person name="Hildebrand M."/>
            <person name="Jenkins B.D."/>
            <person name="Jurka J."/>
            <person name="Kapitonov V.V."/>
            <person name="Kroger N."/>
            <person name="Lau W.W."/>
            <person name="Lane T.W."/>
            <person name="Larimer F.W."/>
            <person name="Lippmeier J.C."/>
            <person name="Lucas S."/>
            <person name="Medina M."/>
            <person name="Montsant A."/>
            <person name="Obornik M."/>
            <person name="Parker M.S."/>
            <person name="Palenik B."/>
            <person name="Pazour G.J."/>
            <person name="Richardson P.M."/>
            <person name="Rynearson T.A."/>
            <person name="Saito M.A."/>
            <person name="Schwartz D.C."/>
            <person name="Thamatrakoln K."/>
            <person name="Valentin K."/>
            <person name="Vardi A."/>
            <person name="Wilkerson F.P."/>
            <person name="Rokhsar D.S."/>
        </authorList>
    </citation>
    <scope>NUCLEOTIDE SEQUENCE [LARGE SCALE GENOMIC DNA]</scope>
    <source>
        <strain evidence="1 2">CCMP1335</strain>
    </source>
</reference>
<dbReference type="EMBL" id="CM000645">
    <property type="protein sequence ID" value="EED90232.1"/>
    <property type="molecule type" value="Genomic_DNA"/>
</dbReference>
<dbReference type="OMA" id="HYHKTGH"/>
<accession>B8C868</accession>
<gene>
    <name evidence="1" type="ORF">THAPSDRAFT_23983</name>
</gene>
<dbReference type="AlphaFoldDB" id="B8C868"/>
<dbReference type="GeneID" id="7448054"/>
<evidence type="ECO:0008006" key="3">
    <source>
        <dbReference type="Google" id="ProtNLM"/>
    </source>
</evidence>
<dbReference type="InterPro" id="IPR027417">
    <property type="entry name" value="P-loop_NTPase"/>
</dbReference>
<protein>
    <recommendedName>
        <fullName evidence="3">Sulfotransferase domain-containing protein</fullName>
    </recommendedName>
</protein>
<organism evidence="1 2">
    <name type="scientific">Thalassiosira pseudonana</name>
    <name type="common">Marine diatom</name>
    <name type="synonym">Cyclotella nana</name>
    <dbReference type="NCBI Taxonomy" id="35128"/>
    <lineage>
        <taxon>Eukaryota</taxon>
        <taxon>Sar</taxon>
        <taxon>Stramenopiles</taxon>
        <taxon>Ochrophyta</taxon>
        <taxon>Bacillariophyta</taxon>
        <taxon>Coscinodiscophyceae</taxon>
        <taxon>Thalassiosirophycidae</taxon>
        <taxon>Thalassiosirales</taxon>
        <taxon>Thalassiosiraceae</taxon>
        <taxon>Thalassiosira</taxon>
    </lineage>
</organism>
<evidence type="ECO:0000313" key="1">
    <source>
        <dbReference type="EMBL" id="EED90232.1"/>
    </source>
</evidence>
<evidence type="ECO:0000313" key="2">
    <source>
        <dbReference type="Proteomes" id="UP000001449"/>
    </source>
</evidence>